<name>A0A224YJ36_9ACAR</name>
<sequence>MRIAFVALTLVAVVIVYLELHLAEGKFRVKVPKLKLKSGIKVRVPKLKKTRVRMPKVRHVGKTLGHAALGTTNVVSSLGTTGANIANTVLQNKNAAASR</sequence>
<organism evidence="1">
    <name type="scientific">Rhipicephalus zambeziensis</name>
    <dbReference type="NCBI Taxonomy" id="60191"/>
    <lineage>
        <taxon>Eukaryota</taxon>
        <taxon>Metazoa</taxon>
        <taxon>Ecdysozoa</taxon>
        <taxon>Arthropoda</taxon>
        <taxon>Chelicerata</taxon>
        <taxon>Arachnida</taxon>
        <taxon>Acari</taxon>
        <taxon>Parasitiformes</taxon>
        <taxon>Ixodida</taxon>
        <taxon>Ixodoidea</taxon>
        <taxon>Ixodidae</taxon>
        <taxon>Rhipicephalinae</taxon>
        <taxon>Rhipicephalus</taxon>
        <taxon>Rhipicephalus</taxon>
    </lineage>
</organism>
<dbReference type="AlphaFoldDB" id="A0A224YJ36"/>
<accession>A0A224YJ36</accession>
<proteinExistence type="predicted"/>
<reference evidence="1" key="1">
    <citation type="journal article" date="2017" name="Parasit. Vectors">
        <title>Sialotranscriptomics of Rhipicephalus zambeziensis reveals intricate expression profiles of secretory proteins and suggests tight temporal transcriptional regulation during blood-feeding.</title>
        <authorList>
            <person name="de Castro M.H."/>
            <person name="de Klerk D."/>
            <person name="Pienaar R."/>
            <person name="Rees D.J.G."/>
            <person name="Mans B.J."/>
        </authorList>
    </citation>
    <scope>NUCLEOTIDE SEQUENCE</scope>
    <source>
        <tissue evidence="1">Salivary glands</tissue>
    </source>
</reference>
<dbReference type="EMBL" id="GFPF01002848">
    <property type="protein sequence ID" value="MAA13994.1"/>
    <property type="molecule type" value="Transcribed_RNA"/>
</dbReference>
<protein>
    <submittedName>
        <fullName evidence="1">Uncharacterized protein</fullName>
    </submittedName>
</protein>
<evidence type="ECO:0000313" key="1">
    <source>
        <dbReference type="EMBL" id="MAA13994.1"/>
    </source>
</evidence>